<organism evidence="3 4">
    <name type="scientific">Weissella cibaria</name>
    <dbReference type="NCBI Taxonomy" id="137591"/>
    <lineage>
        <taxon>Bacteria</taxon>
        <taxon>Bacillati</taxon>
        <taxon>Bacillota</taxon>
        <taxon>Bacilli</taxon>
        <taxon>Lactobacillales</taxon>
        <taxon>Lactobacillaceae</taxon>
        <taxon>Weissella</taxon>
    </lineage>
</organism>
<dbReference type="AlphaFoldDB" id="A0A9Q8JJ14"/>
<evidence type="ECO:0000256" key="1">
    <source>
        <dbReference type="ARBA" id="ARBA00006739"/>
    </source>
</evidence>
<name>A0A9Q8JJ14_9LACO</name>
<dbReference type="Gene3D" id="3.90.550.10">
    <property type="entry name" value="Spore Coat Polysaccharide Biosynthesis Protein SpsA, Chain A"/>
    <property type="match status" value="1"/>
</dbReference>
<feature type="domain" description="Glycosyltransferase 2-like" evidence="2">
    <location>
        <begin position="8"/>
        <end position="138"/>
    </location>
</feature>
<evidence type="ECO:0000313" key="3">
    <source>
        <dbReference type="EMBL" id="TVV28269.1"/>
    </source>
</evidence>
<comment type="similarity">
    <text evidence="1">Belongs to the glycosyltransferase 2 family.</text>
</comment>
<dbReference type="InterPro" id="IPR029044">
    <property type="entry name" value="Nucleotide-diphossugar_trans"/>
</dbReference>
<dbReference type="InterPro" id="IPR001173">
    <property type="entry name" value="Glyco_trans_2-like"/>
</dbReference>
<reference evidence="3 4" key="1">
    <citation type="submission" date="2019-07" db="EMBL/GenBank/DDBJ databases">
        <title>Genome sequence of Weissella cibaria GK1.</title>
        <authorList>
            <person name="Choi H.-J."/>
        </authorList>
    </citation>
    <scope>NUCLEOTIDE SEQUENCE [LARGE SCALE GENOMIC DNA]</scope>
    <source>
        <strain evidence="3 4">GK1</strain>
    </source>
</reference>
<dbReference type="Proteomes" id="UP000320012">
    <property type="component" value="Unassembled WGS sequence"/>
</dbReference>
<dbReference type="CDD" id="cd04196">
    <property type="entry name" value="GT_2_like_d"/>
    <property type="match status" value="1"/>
</dbReference>
<dbReference type="InterPro" id="IPR050834">
    <property type="entry name" value="Glycosyltransf_2"/>
</dbReference>
<protein>
    <submittedName>
        <fullName evidence="3">Glycosyltransferase family 2 protein</fullName>
    </submittedName>
</protein>
<dbReference type="Pfam" id="PF00535">
    <property type="entry name" value="Glycos_transf_2"/>
    <property type="match status" value="1"/>
</dbReference>
<comment type="caution">
    <text evidence="3">The sequence shown here is derived from an EMBL/GenBank/DDBJ whole genome shotgun (WGS) entry which is preliminary data.</text>
</comment>
<accession>A0A9Q8JJ14</accession>
<proteinExistence type="inferred from homology"/>
<evidence type="ECO:0000313" key="4">
    <source>
        <dbReference type="Proteomes" id="UP000320012"/>
    </source>
</evidence>
<gene>
    <name evidence="3" type="ORF">FO435_10455</name>
</gene>
<dbReference type="SUPFAM" id="SSF53448">
    <property type="entry name" value="Nucleotide-diphospho-sugar transferases"/>
    <property type="match status" value="1"/>
</dbReference>
<dbReference type="EMBL" id="VNHC01000002">
    <property type="protein sequence ID" value="TVV28269.1"/>
    <property type="molecule type" value="Genomic_DNA"/>
</dbReference>
<dbReference type="PANTHER" id="PTHR43685">
    <property type="entry name" value="GLYCOSYLTRANSFERASE"/>
    <property type="match status" value="1"/>
</dbReference>
<dbReference type="RefSeq" id="WP_145464519.1">
    <property type="nucleotide sequence ID" value="NZ_VNHC01000002.1"/>
</dbReference>
<evidence type="ECO:0000259" key="2">
    <source>
        <dbReference type="Pfam" id="PF00535"/>
    </source>
</evidence>
<sequence>MKKLNVIVLMSTYNGRRYIKEQIDSIFGQQGINDLFNLKLLIRDDGSSDGTVDIINTYSSNVELISDGLNLGPKRSFFELIRQADDNDIFFFSDQDDIWPEDKVLIFLKEFQKRKLDLVPLGVYSDIWISDEFGKSTGKSMAGTYKWEPSAVMTSLIWDYRITGAAFAVNQRAINYLKTVDDKTVKSINMHDSFMGLMIGALGEIIQINTPLLFYRQHGHNVIGASNSKASLIWRIKQLFSTGQSFLLDSQLAVESILNNPGTDMYEYISQVRDMLNERSLFKRLKYFSRFVADIRITKYKVAVLFAVLLIDKKIVHVREEEI</sequence>
<dbReference type="PANTHER" id="PTHR43685:SF11">
    <property type="entry name" value="GLYCOSYLTRANSFERASE TAGX-RELATED"/>
    <property type="match status" value="1"/>
</dbReference>